<proteinExistence type="predicted"/>
<accession>A0A848RMY2</accession>
<dbReference type="RefSeq" id="WP_169969557.1">
    <property type="nucleotide sequence ID" value="NZ_JABDSR010000008.1"/>
</dbReference>
<dbReference type="Gene3D" id="3.40.960.10">
    <property type="entry name" value="VSR Endonuclease"/>
    <property type="match status" value="1"/>
</dbReference>
<evidence type="ECO:0000313" key="1">
    <source>
        <dbReference type="EMBL" id="NMW85494.1"/>
    </source>
</evidence>
<name>A0A848RMY2_9FIRM</name>
<reference evidence="1" key="1">
    <citation type="submission" date="2020-04" db="EMBL/GenBank/DDBJ databases">
        <title>Peptoniphilus sp. nov. isolated from swine feces.</title>
        <authorList>
            <person name="Ryu S.W."/>
        </authorList>
    </citation>
    <scope>NUCLEOTIDE SEQUENCE [LARGE SCALE GENOMIC DNA]</scope>
    <source>
        <strain evidence="1">AGMB00490</strain>
    </source>
</reference>
<evidence type="ECO:0000313" key="2">
    <source>
        <dbReference type="Proteomes" id="UP000568273"/>
    </source>
</evidence>
<dbReference type="Proteomes" id="UP000568273">
    <property type="component" value="Unassembled WGS sequence"/>
</dbReference>
<dbReference type="AlphaFoldDB" id="A0A848RMY2"/>
<keyword evidence="2" id="KW-1185">Reference proteome</keyword>
<comment type="caution">
    <text evidence="1">The sequence shown here is derived from an EMBL/GenBank/DDBJ whole genome shotgun (WGS) entry which is preliminary data.</text>
</comment>
<gene>
    <name evidence="1" type="ORF">HKO22_07080</name>
</gene>
<sequence>MSRKLTYEFVKSEIEKRGYKLLSNEYVGASEKLKILCPEGHEFEMSWNLFQRAKYGCRKCSDKYTGLEKRLTDNEFKDRIKKIYKGKLTVTGKFKRTKDKVGFHCNVCGNDFSQRASNALLGVGCPKCGYRSIGDKLRKTNEEFKKEVFELVGDEYQLLEEYKRDNEKIKTLHKTCGKVFDLMPTSFLQGSRCPNCSESRGEKIISKFLNDNSINYKSQIRFKECKYKYTLPFDFAIYKNDKLKCLIEYDGELHYKKARWSQSEETLSGTQKRDKIKSDFCLNKNIPLIRIPYWEFENIENILQTEFKKLEVL</sequence>
<protein>
    <recommendedName>
        <fullName evidence="3">DUF2726 domain-containing protein</fullName>
    </recommendedName>
</protein>
<evidence type="ECO:0008006" key="3">
    <source>
        <dbReference type="Google" id="ProtNLM"/>
    </source>
</evidence>
<organism evidence="1 2">
    <name type="scientific">Peptoniphilus faecalis</name>
    <dbReference type="NCBI Taxonomy" id="2731255"/>
    <lineage>
        <taxon>Bacteria</taxon>
        <taxon>Bacillati</taxon>
        <taxon>Bacillota</taxon>
        <taxon>Tissierellia</taxon>
        <taxon>Tissierellales</taxon>
        <taxon>Peptoniphilaceae</taxon>
        <taxon>Peptoniphilus</taxon>
    </lineage>
</organism>
<dbReference type="EMBL" id="JABDSR010000008">
    <property type="protein sequence ID" value="NMW85494.1"/>
    <property type="molecule type" value="Genomic_DNA"/>
</dbReference>